<evidence type="ECO:0000313" key="3">
    <source>
        <dbReference type="Proteomes" id="UP000663868"/>
    </source>
</evidence>
<dbReference type="Proteomes" id="UP000663868">
    <property type="component" value="Unassembled WGS sequence"/>
</dbReference>
<dbReference type="AlphaFoldDB" id="A0A819UX58"/>
<keyword evidence="1" id="KW-0472">Membrane</keyword>
<reference evidence="2" key="1">
    <citation type="submission" date="2021-02" db="EMBL/GenBank/DDBJ databases">
        <authorList>
            <person name="Nowell W R."/>
        </authorList>
    </citation>
    <scope>NUCLEOTIDE SEQUENCE</scope>
</reference>
<keyword evidence="1" id="KW-0812">Transmembrane</keyword>
<sequence length="161" mass="19122">MHCKTLFHWFFERIRNYNLFIPEEDDYDNDDNDEPKNPTTVLKHQQYKTWLYIFLLMVSLYILFYITLRESESRMATVSNIAPVIFNQLRLKHEDSLLCPCSKATIPHKVFISNTIKFHPLCSSIFVSQQWIEALYLPNASNYEVTDFRTTASSQVNPRLF</sequence>
<protein>
    <submittedName>
        <fullName evidence="2">Uncharacterized protein</fullName>
    </submittedName>
</protein>
<evidence type="ECO:0000256" key="1">
    <source>
        <dbReference type="SAM" id="Phobius"/>
    </source>
</evidence>
<keyword evidence="1" id="KW-1133">Transmembrane helix</keyword>
<dbReference type="EMBL" id="CAJOBB010004724">
    <property type="protein sequence ID" value="CAF4100691.1"/>
    <property type="molecule type" value="Genomic_DNA"/>
</dbReference>
<proteinExistence type="predicted"/>
<comment type="caution">
    <text evidence="2">The sequence shown here is derived from an EMBL/GenBank/DDBJ whole genome shotgun (WGS) entry which is preliminary data.</text>
</comment>
<evidence type="ECO:0000313" key="2">
    <source>
        <dbReference type="EMBL" id="CAF4100691.1"/>
    </source>
</evidence>
<accession>A0A819UX58</accession>
<name>A0A819UX58_9BILA</name>
<organism evidence="2 3">
    <name type="scientific">Adineta steineri</name>
    <dbReference type="NCBI Taxonomy" id="433720"/>
    <lineage>
        <taxon>Eukaryota</taxon>
        <taxon>Metazoa</taxon>
        <taxon>Spiralia</taxon>
        <taxon>Gnathifera</taxon>
        <taxon>Rotifera</taxon>
        <taxon>Eurotatoria</taxon>
        <taxon>Bdelloidea</taxon>
        <taxon>Adinetida</taxon>
        <taxon>Adinetidae</taxon>
        <taxon>Adineta</taxon>
    </lineage>
</organism>
<feature type="transmembrane region" description="Helical" evidence="1">
    <location>
        <begin position="50"/>
        <end position="68"/>
    </location>
</feature>
<gene>
    <name evidence="2" type="ORF">KXQ929_LOCUS34510</name>
</gene>